<keyword evidence="3" id="KW-1185">Reference proteome</keyword>
<dbReference type="AlphaFoldDB" id="A0A3M7RWQ6"/>
<gene>
    <name evidence="2" type="ORF">BpHYR1_043826</name>
</gene>
<sequence>MTNVRTDMHLKTQDLVNNAQPIGLESNGAKTKPVTASEKSWTTFPMQNVCPQVPTRILMPSKTKLIQYKNTFTEISAMTNKYH</sequence>
<evidence type="ECO:0000313" key="2">
    <source>
        <dbReference type="EMBL" id="RNA27870.1"/>
    </source>
</evidence>
<dbReference type="EMBL" id="REGN01002483">
    <property type="protein sequence ID" value="RNA27870.1"/>
    <property type="molecule type" value="Genomic_DNA"/>
</dbReference>
<organism evidence="2 3">
    <name type="scientific">Brachionus plicatilis</name>
    <name type="common">Marine rotifer</name>
    <name type="synonym">Brachionus muelleri</name>
    <dbReference type="NCBI Taxonomy" id="10195"/>
    <lineage>
        <taxon>Eukaryota</taxon>
        <taxon>Metazoa</taxon>
        <taxon>Spiralia</taxon>
        <taxon>Gnathifera</taxon>
        <taxon>Rotifera</taxon>
        <taxon>Eurotatoria</taxon>
        <taxon>Monogononta</taxon>
        <taxon>Pseudotrocha</taxon>
        <taxon>Ploima</taxon>
        <taxon>Brachionidae</taxon>
        <taxon>Brachionus</taxon>
    </lineage>
</organism>
<reference evidence="2 3" key="1">
    <citation type="journal article" date="2018" name="Sci. Rep.">
        <title>Genomic signatures of local adaptation to the degree of environmental predictability in rotifers.</title>
        <authorList>
            <person name="Franch-Gras L."/>
            <person name="Hahn C."/>
            <person name="Garcia-Roger E.M."/>
            <person name="Carmona M.J."/>
            <person name="Serra M."/>
            <person name="Gomez A."/>
        </authorList>
    </citation>
    <scope>NUCLEOTIDE SEQUENCE [LARGE SCALE GENOMIC DNA]</scope>
    <source>
        <strain evidence="2">HYR1</strain>
    </source>
</reference>
<feature type="region of interest" description="Disordered" evidence="1">
    <location>
        <begin position="1"/>
        <end position="38"/>
    </location>
</feature>
<comment type="caution">
    <text evidence="2">The sequence shown here is derived from an EMBL/GenBank/DDBJ whole genome shotgun (WGS) entry which is preliminary data.</text>
</comment>
<protein>
    <submittedName>
        <fullName evidence="2">Uncharacterized protein</fullName>
    </submittedName>
</protein>
<feature type="compositionally biased region" description="Basic and acidic residues" evidence="1">
    <location>
        <begin position="1"/>
        <end position="12"/>
    </location>
</feature>
<proteinExistence type="predicted"/>
<name>A0A3M7RWQ6_BRAPC</name>
<dbReference type="Proteomes" id="UP000276133">
    <property type="component" value="Unassembled WGS sequence"/>
</dbReference>
<evidence type="ECO:0000313" key="3">
    <source>
        <dbReference type="Proteomes" id="UP000276133"/>
    </source>
</evidence>
<evidence type="ECO:0000256" key="1">
    <source>
        <dbReference type="SAM" id="MobiDB-lite"/>
    </source>
</evidence>
<accession>A0A3M7RWQ6</accession>